<organism evidence="1 2">
    <name type="scientific">Vitis vinifera</name>
    <name type="common">Grape</name>
    <dbReference type="NCBI Taxonomy" id="29760"/>
    <lineage>
        <taxon>Eukaryota</taxon>
        <taxon>Viridiplantae</taxon>
        <taxon>Streptophyta</taxon>
        <taxon>Embryophyta</taxon>
        <taxon>Tracheophyta</taxon>
        <taxon>Spermatophyta</taxon>
        <taxon>Magnoliopsida</taxon>
        <taxon>eudicotyledons</taxon>
        <taxon>Gunneridae</taxon>
        <taxon>Pentapetalae</taxon>
        <taxon>rosids</taxon>
        <taxon>Vitales</taxon>
        <taxon>Vitaceae</taxon>
        <taxon>Viteae</taxon>
        <taxon>Vitis</taxon>
    </lineage>
</organism>
<dbReference type="AlphaFoldDB" id="A0A438K2M9"/>
<dbReference type="EMBL" id="QGNW01000018">
    <property type="protein sequence ID" value="RVX15457.1"/>
    <property type="molecule type" value="Genomic_DNA"/>
</dbReference>
<evidence type="ECO:0000313" key="2">
    <source>
        <dbReference type="Proteomes" id="UP000288805"/>
    </source>
</evidence>
<name>A0A438K2M9_VITVI</name>
<reference evidence="1 2" key="1">
    <citation type="journal article" date="2018" name="PLoS Genet.">
        <title>Population sequencing reveals clonal diversity and ancestral inbreeding in the grapevine cultivar Chardonnay.</title>
        <authorList>
            <person name="Roach M.J."/>
            <person name="Johnson D.L."/>
            <person name="Bohlmann J."/>
            <person name="van Vuuren H.J."/>
            <person name="Jones S.J."/>
            <person name="Pretorius I.S."/>
            <person name="Schmidt S.A."/>
            <person name="Borneman A.R."/>
        </authorList>
    </citation>
    <scope>NUCLEOTIDE SEQUENCE [LARGE SCALE GENOMIC DNA]</scope>
    <source>
        <strain evidence="2">cv. Chardonnay</strain>
        <tissue evidence="1">Leaf</tissue>
    </source>
</reference>
<dbReference type="Proteomes" id="UP000288805">
    <property type="component" value="Unassembled WGS sequence"/>
</dbReference>
<evidence type="ECO:0000313" key="1">
    <source>
        <dbReference type="EMBL" id="RVX15457.1"/>
    </source>
</evidence>
<protein>
    <submittedName>
        <fullName evidence="1">Uncharacterized protein</fullName>
    </submittedName>
</protein>
<comment type="caution">
    <text evidence="1">The sequence shown here is derived from an EMBL/GenBank/DDBJ whole genome shotgun (WGS) entry which is preliminary data.</text>
</comment>
<accession>A0A438K2M9</accession>
<proteinExistence type="predicted"/>
<sequence length="258" mass="29823">MSNVVVEERLNENDSCGGTELHDSPIVDNQCKDEKVNVDVPYVEKQEEQLRSMVVLPSQLKKIRTTMERKPSKFKVSPYIHQSNKMRKSKRFQSIVVGSKKVVETILMSILLNMEDSYSLSSHESLVVAYVFDVSLDKIELLVNFQYEHANREDFMTLGSSQELLDVIINVFACKLNTFEKKIQRNTTHRMLVTHYICGIKLSNSTKIFTHIIKHIDEMKDCDKVEECAHFFNLNGHDKNLSSFPIERPTWVHVQDNG</sequence>
<gene>
    <name evidence="1" type="ORF">CK203_009051</name>
</gene>